<dbReference type="EMBL" id="FZOF01000003">
    <property type="protein sequence ID" value="SNS12631.1"/>
    <property type="molecule type" value="Genomic_DNA"/>
</dbReference>
<organism evidence="3 4">
    <name type="scientific">Actinacidiphila glaucinigra</name>
    <dbReference type="NCBI Taxonomy" id="235986"/>
    <lineage>
        <taxon>Bacteria</taxon>
        <taxon>Bacillati</taxon>
        <taxon>Actinomycetota</taxon>
        <taxon>Actinomycetes</taxon>
        <taxon>Kitasatosporales</taxon>
        <taxon>Streptomycetaceae</taxon>
        <taxon>Actinacidiphila</taxon>
    </lineage>
</organism>
<dbReference type="PANTHER" id="PTHR43619:SF2">
    <property type="entry name" value="S-ADENOSYL-L-METHIONINE-DEPENDENT METHYLTRANSFERASES SUPERFAMILY PROTEIN"/>
    <property type="match status" value="1"/>
</dbReference>
<dbReference type="PIRSF" id="PIRSF028177">
    <property type="entry name" value="Polyketide_synth_Omtfrase_TcmP"/>
    <property type="match status" value="1"/>
</dbReference>
<protein>
    <submittedName>
        <fullName evidence="3">O-Methyltransferase involved in polyketide biosynthesis</fullName>
    </submittedName>
</protein>
<dbReference type="SUPFAM" id="SSF53335">
    <property type="entry name" value="S-adenosyl-L-methionine-dependent methyltransferases"/>
    <property type="match status" value="1"/>
</dbReference>
<dbReference type="InterPro" id="IPR029063">
    <property type="entry name" value="SAM-dependent_MTases_sf"/>
</dbReference>
<dbReference type="InterPro" id="IPR016874">
    <property type="entry name" value="TcmP-like"/>
</dbReference>
<keyword evidence="2 3" id="KW-0808">Transferase</keyword>
<dbReference type="GO" id="GO:0032259">
    <property type="term" value="P:methylation"/>
    <property type="evidence" value="ECO:0007669"/>
    <property type="project" value="UniProtKB-KW"/>
</dbReference>
<dbReference type="AlphaFoldDB" id="A0A239BYW1"/>
<reference evidence="3 4" key="1">
    <citation type="submission" date="2017-06" db="EMBL/GenBank/DDBJ databases">
        <authorList>
            <person name="Kim H.J."/>
            <person name="Triplett B.A."/>
        </authorList>
    </citation>
    <scope>NUCLEOTIDE SEQUENCE [LARGE SCALE GENOMIC DNA]</scope>
    <source>
        <strain evidence="3 4">CGMCC 4.1858</strain>
    </source>
</reference>
<proteinExistence type="predicted"/>
<dbReference type="Proteomes" id="UP000198280">
    <property type="component" value="Unassembled WGS sequence"/>
</dbReference>
<evidence type="ECO:0000256" key="1">
    <source>
        <dbReference type="ARBA" id="ARBA00022603"/>
    </source>
</evidence>
<keyword evidence="1 3" id="KW-0489">Methyltransferase</keyword>
<keyword evidence="4" id="KW-1185">Reference proteome</keyword>
<gene>
    <name evidence="3" type="ORF">SAMN05216252_103252</name>
</gene>
<accession>A0A239BYW1</accession>
<dbReference type="PANTHER" id="PTHR43619">
    <property type="entry name" value="S-ADENOSYL-L-METHIONINE-DEPENDENT METHYLTRANSFERASE YKTD-RELATED"/>
    <property type="match status" value="1"/>
</dbReference>
<name>A0A239BYW1_9ACTN</name>
<evidence type="ECO:0000313" key="3">
    <source>
        <dbReference type="EMBL" id="SNS12631.1"/>
    </source>
</evidence>
<evidence type="ECO:0000313" key="4">
    <source>
        <dbReference type="Proteomes" id="UP000198280"/>
    </source>
</evidence>
<sequence length="259" mass="28620">MELGRVQETLLIPLRARAAETRRRRPLTSDPRSVEVAEALDRDLTRVGGRLTLLGPVFRGVVLDDWVREFLEEHPAGTVVEIGAGLNTRYERLDNGTATWVEIDLPDVIALRRELLAEHDRRRMVAGSAAEPEWAAAVAAAPGPYLFVSEAVLIYLTEDGARSAVDVIRDRFPGSVLLMDTVGSAEARRRRAVDVGWSCDDPGELAAWGLRLRDSRTLWDLPPRARARLTPGRRVLSALLDRASRGGGSRLSRFDVDGL</sequence>
<dbReference type="Pfam" id="PF04072">
    <property type="entry name" value="LCM"/>
    <property type="match status" value="1"/>
</dbReference>
<evidence type="ECO:0000256" key="2">
    <source>
        <dbReference type="ARBA" id="ARBA00022679"/>
    </source>
</evidence>
<dbReference type="GO" id="GO:0008168">
    <property type="term" value="F:methyltransferase activity"/>
    <property type="evidence" value="ECO:0007669"/>
    <property type="project" value="UniProtKB-KW"/>
</dbReference>
<dbReference type="InterPro" id="IPR007213">
    <property type="entry name" value="Ppm1/Ppm2/Tcmp"/>
</dbReference>
<dbReference type="Gene3D" id="3.40.50.150">
    <property type="entry name" value="Vaccinia Virus protein VP39"/>
    <property type="match status" value="1"/>
</dbReference>